<protein>
    <submittedName>
        <fullName evidence="1">HAD family hydrolase</fullName>
    </submittedName>
</protein>
<comment type="caution">
    <text evidence="1">The sequence shown here is derived from an EMBL/GenBank/DDBJ whole genome shotgun (WGS) entry which is preliminary data.</text>
</comment>
<evidence type="ECO:0000313" key="1">
    <source>
        <dbReference type="EMBL" id="SAL17729.1"/>
    </source>
</evidence>
<dbReference type="SUPFAM" id="SSF56784">
    <property type="entry name" value="HAD-like"/>
    <property type="match status" value="1"/>
</dbReference>
<dbReference type="NCBIfam" id="TIGR01509">
    <property type="entry name" value="HAD-SF-IA-v3"/>
    <property type="match status" value="1"/>
</dbReference>
<name>A0A158FEI0_9BURK</name>
<dbReference type="Proteomes" id="UP000054770">
    <property type="component" value="Unassembled WGS sequence"/>
</dbReference>
<dbReference type="InterPro" id="IPR023214">
    <property type="entry name" value="HAD_sf"/>
</dbReference>
<proteinExistence type="predicted"/>
<dbReference type="Gene3D" id="1.10.150.240">
    <property type="entry name" value="Putative phosphatase, domain 2"/>
    <property type="match status" value="1"/>
</dbReference>
<gene>
    <name evidence="1" type="ORF">AWB68_00522</name>
</gene>
<dbReference type="Gene3D" id="3.40.50.1000">
    <property type="entry name" value="HAD superfamily/HAD-like"/>
    <property type="match status" value="1"/>
</dbReference>
<dbReference type="SFLD" id="SFLDG01129">
    <property type="entry name" value="C1.5:_HAD__Beta-PGM__Phosphata"/>
    <property type="match status" value="1"/>
</dbReference>
<keyword evidence="1" id="KW-0378">Hydrolase</keyword>
<organism evidence="1 2">
    <name type="scientific">Caballeronia choica</name>
    <dbReference type="NCBI Taxonomy" id="326476"/>
    <lineage>
        <taxon>Bacteria</taxon>
        <taxon>Pseudomonadati</taxon>
        <taxon>Pseudomonadota</taxon>
        <taxon>Betaproteobacteria</taxon>
        <taxon>Burkholderiales</taxon>
        <taxon>Burkholderiaceae</taxon>
        <taxon>Caballeronia</taxon>
    </lineage>
</organism>
<dbReference type="SFLD" id="SFLDS00003">
    <property type="entry name" value="Haloacid_Dehalogenase"/>
    <property type="match status" value="1"/>
</dbReference>
<accession>A0A158FEI0</accession>
<dbReference type="InterPro" id="IPR051806">
    <property type="entry name" value="HAD-like_SPP"/>
</dbReference>
<dbReference type="EMBL" id="FCON02000003">
    <property type="protein sequence ID" value="SAL17729.1"/>
    <property type="molecule type" value="Genomic_DNA"/>
</dbReference>
<reference evidence="1" key="1">
    <citation type="submission" date="2016-01" db="EMBL/GenBank/DDBJ databases">
        <authorList>
            <person name="Peeters C."/>
        </authorList>
    </citation>
    <scope>NUCLEOTIDE SEQUENCE [LARGE SCALE GENOMIC DNA]</scope>
    <source>
        <strain evidence="1">LMG 22940</strain>
    </source>
</reference>
<dbReference type="InterPro" id="IPR023198">
    <property type="entry name" value="PGP-like_dom2"/>
</dbReference>
<sequence length="265" mass="28389">MLPMGARRLPAASDHCVDMSNRNVPGSEANHPHRLCVGIFDVDGVLLASPHERAWREALGGLAEGARFTTSVYQSHVAGRPRLDGALAALLALGVSDAEQHAAAYAMRKQRRLEALIDEGAVDTFPDALRFVHAVRGLGWPIAAASSSKNANDMMRRIRLDDDHSLLDVFNANVCGRELRHGKPNPEIYLLAAAELSAAPANCLVVEDAPAGIEAARAGGMAALGVARLDDSEMLLAAGAHLVVTNLDQIDMDELLRGHLRRRLP</sequence>
<dbReference type="InterPro" id="IPR006439">
    <property type="entry name" value="HAD-SF_hydro_IA"/>
</dbReference>
<dbReference type="PRINTS" id="PR00413">
    <property type="entry name" value="HADHALOGNASE"/>
</dbReference>
<dbReference type="Pfam" id="PF00702">
    <property type="entry name" value="Hydrolase"/>
    <property type="match status" value="1"/>
</dbReference>
<dbReference type="PANTHER" id="PTHR43481">
    <property type="entry name" value="FRUCTOSE-1-PHOSPHATE PHOSPHATASE"/>
    <property type="match status" value="1"/>
</dbReference>
<dbReference type="InterPro" id="IPR036412">
    <property type="entry name" value="HAD-like_sf"/>
</dbReference>
<keyword evidence="2" id="KW-1185">Reference proteome</keyword>
<dbReference type="PANTHER" id="PTHR43481:SF4">
    <property type="entry name" value="GLYCEROL-1-PHOSPHATE PHOSPHOHYDROLASE 1-RELATED"/>
    <property type="match status" value="1"/>
</dbReference>
<dbReference type="AlphaFoldDB" id="A0A158FEI0"/>
<dbReference type="GO" id="GO:0050308">
    <property type="term" value="F:sugar-phosphatase activity"/>
    <property type="evidence" value="ECO:0007669"/>
    <property type="project" value="TreeGrafter"/>
</dbReference>
<evidence type="ECO:0000313" key="2">
    <source>
        <dbReference type="Proteomes" id="UP000054770"/>
    </source>
</evidence>